<keyword evidence="4" id="KW-0808">Transferase</keyword>
<comment type="similarity">
    <text evidence="2">Belongs to the glycosyltransferase 47 family.</text>
</comment>
<sequence>MRPEFPGLWKVVESRRLLWLMGLTFALIVTFQYIELPNTISSFFSSTKLPFSRNSSSLTRDSQHHKSNLAPAMAPSYPQKNASLVDDSGGGDDEEVEVDKIFDNNGNATAPNVSPSQVKENATAPTVSPSQVKENATAPAVSPSQVKENATAPAVLPSQVKENATAPAASAKPPAALPLVKENATAPVASAKSPASLPIPNPSPVKDNATSHVEDKNSTKTDVPGASPVVRFVPDVKKYSKTPDSRVMSISEMSKQLRRNRITHNRLAKKPKWVTKPDLELLQAKYEIENAPIDDKDPLLYAPLYRNVSTFKRSYELMEKMLKVYVYKEGDKPIMHSPILRGIYASEGWFMKLIESNNNKFVTKDASKAHLFYLPFSSRMLEVTLYVQDSHSHRNLVQYLKDYIDFISVKYPFWNRTSGADHFLAACHDWAPSETRNHFAKSIRALCNSDVKEGFVFGKDTSLPETFVRDPKKPLSNIGGKSASQRPTLAFFAGKPDHGYLRPILLSYWGNNKDPDLKIFGKLPRTKGNKNYLQFMKTSKYCICAKGFEVNSPRVVEAIFYDCVPVIISDNFVPPFFEVLNWESFALFVAEKDIPNLKKILMSVSERRYRQMQMRVKRVQKHFLWHVQPEKYDMFHMILHSVWFNRVFQISV</sequence>
<keyword evidence="8" id="KW-0472">Membrane</keyword>
<evidence type="ECO:0000256" key="1">
    <source>
        <dbReference type="ARBA" id="ARBA00004323"/>
    </source>
</evidence>
<evidence type="ECO:0000256" key="3">
    <source>
        <dbReference type="ARBA" id="ARBA00022676"/>
    </source>
</evidence>
<evidence type="ECO:0000256" key="4">
    <source>
        <dbReference type="ARBA" id="ARBA00022679"/>
    </source>
</evidence>
<dbReference type="PANTHER" id="PTHR11062:SF108">
    <property type="entry name" value="EXOSTOSIN FAMILY PROTEIN"/>
    <property type="match status" value="1"/>
</dbReference>
<keyword evidence="8" id="KW-0812">Transmembrane</keyword>
<evidence type="ECO:0000256" key="2">
    <source>
        <dbReference type="ARBA" id="ARBA00010271"/>
    </source>
</evidence>
<dbReference type="GO" id="GO:0016757">
    <property type="term" value="F:glycosyltransferase activity"/>
    <property type="evidence" value="ECO:0007669"/>
    <property type="project" value="UniProtKB-KW"/>
</dbReference>
<evidence type="ECO:0000256" key="6">
    <source>
        <dbReference type="ARBA" id="ARBA00023034"/>
    </source>
</evidence>
<keyword evidence="6" id="KW-0333">Golgi apparatus</keyword>
<feature type="region of interest" description="Disordered" evidence="7">
    <location>
        <begin position="190"/>
        <end position="227"/>
    </location>
</feature>
<evidence type="ECO:0000259" key="9">
    <source>
        <dbReference type="Pfam" id="PF03016"/>
    </source>
</evidence>
<evidence type="ECO:0000256" key="7">
    <source>
        <dbReference type="SAM" id="MobiDB-lite"/>
    </source>
</evidence>
<proteinExistence type="inferred from homology"/>
<evidence type="ECO:0000313" key="10">
    <source>
        <dbReference type="EMBL" id="KAF3490407.1"/>
    </source>
</evidence>
<dbReference type="Pfam" id="PF03016">
    <property type="entry name" value="Exostosin_GT47"/>
    <property type="match status" value="1"/>
</dbReference>
<feature type="domain" description="Exostosin GT47" evidence="9">
    <location>
        <begin position="319"/>
        <end position="603"/>
    </location>
</feature>
<comment type="subcellular location">
    <subcellularLocation>
        <location evidence="1">Golgi apparatus membrane</location>
        <topology evidence="1">Single-pass type II membrane protein</topology>
    </subcellularLocation>
</comment>
<feature type="region of interest" description="Disordered" evidence="7">
    <location>
        <begin position="54"/>
        <end position="150"/>
    </location>
</feature>
<accession>A0A8S9NA82</accession>
<organism evidence="10 11">
    <name type="scientific">Brassica cretica</name>
    <name type="common">Mustard</name>
    <dbReference type="NCBI Taxonomy" id="69181"/>
    <lineage>
        <taxon>Eukaryota</taxon>
        <taxon>Viridiplantae</taxon>
        <taxon>Streptophyta</taxon>
        <taxon>Embryophyta</taxon>
        <taxon>Tracheophyta</taxon>
        <taxon>Spermatophyta</taxon>
        <taxon>Magnoliopsida</taxon>
        <taxon>eudicotyledons</taxon>
        <taxon>Gunneridae</taxon>
        <taxon>Pentapetalae</taxon>
        <taxon>rosids</taxon>
        <taxon>malvids</taxon>
        <taxon>Brassicales</taxon>
        <taxon>Brassicaceae</taxon>
        <taxon>Brassiceae</taxon>
        <taxon>Brassica</taxon>
    </lineage>
</organism>
<dbReference type="GO" id="GO:0000139">
    <property type="term" value="C:Golgi membrane"/>
    <property type="evidence" value="ECO:0007669"/>
    <property type="project" value="UniProtKB-SubCell"/>
</dbReference>
<feature type="transmembrane region" description="Helical" evidence="8">
    <location>
        <begin position="17"/>
        <end position="34"/>
    </location>
</feature>
<dbReference type="InterPro" id="IPR040911">
    <property type="entry name" value="Exostosin_GT47"/>
</dbReference>
<keyword evidence="8" id="KW-1133">Transmembrane helix</keyword>
<dbReference type="PANTHER" id="PTHR11062">
    <property type="entry name" value="EXOSTOSIN HEPARAN SULFATE GLYCOSYLTRANSFERASE -RELATED"/>
    <property type="match status" value="1"/>
</dbReference>
<dbReference type="InterPro" id="IPR004263">
    <property type="entry name" value="Exostosin"/>
</dbReference>
<name>A0A8S9NA82_BRACR</name>
<protein>
    <recommendedName>
        <fullName evidence="9">Exostosin GT47 domain-containing protein</fullName>
    </recommendedName>
</protein>
<evidence type="ECO:0000256" key="8">
    <source>
        <dbReference type="SAM" id="Phobius"/>
    </source>
</evidence>
<keyword evidence="3" id="KW-0328">Glycosyltransferase</keyword>
<evidence type="ECO:0000256" key="5">
    <source>
        <dbReference type="ARBA" id="ARBA00022968"/>
    </source>
</evidence>
<gene>
    <name evidence="10" type="ORF">F2Q69_00056260</name>
</gene>
<dbReference type="Proteomes" id="UP000712600">
    <property type="component" value="Unassembled WGS sequence"/>
</dbReference>
<dbReference type="EMBL" id="QGKX02002183">
    <property type="protein sequence ID" value="KAF3490407.1"/>
    <property type="molecule type" value="Genomic_DNA"/>
</dbReference>
<comment type="caution">
    <text evidence="10">The sequence shown here is derived from an EMBL/GenBank/DDBJ whole genome shotgun (WGS) entry which is preliminary data.</text>
</comment>
<reference evidence="10" key="1">
    <citation type="submission" date="2019-12" db="EMBL/GenBank/DDBJ databases">
        <title>Genome sequencing and annotation of Brassica cretica.</title>
        <authorList>
            <person name="Studholme D.J."/>
            <person name="Sarris P."/>
        </authorList>
    </citation>
    <scope>NUCLEOTIDE SEQUENCE</scope>
    <source>
        <strain evidence="10">PFS-109/04</strain>
        <tissue evidence="10">Leaf</tissue>
    </source>
</reference>
<feature type="compositionally biased region" description="Polar residues" evidence="7">
    <location>
        <begin position="104"/>
        <end position="134"/>
    </location>
</feature>
<dbReference type="AlphaFoldDB" id="A0A8S9NA82"/>
<evidence type="ECO:0000313" key="11">
    <source>
        <dbReference type="Proteomes" id="UP000712600"/>
    </source>
</evidence>
<keyword evidence="5" id="KW-0735">Signal-anchor</keyword>